<proteinExistence type="inferred from homology"/>
<dbReference type="GO" id="GO:0016020">
    <property type="term" value="C:membrane"/>
    <property type="evidence" value="ECO:0007669"/>
    <property type="project" value="UniProtKB-SubCell"/>
</dbReference>
<dbReference type="CDD" id="cd15027">
    <property type="entry name" value="7tm_TAS2R43-like"/>
    <property type="match status" value="1"/>
</dbReference>
<dbReference type="GeneID" id="103209228"/>
<evidence type="ECO:0000256" key="1">
    <source>
        <dbReference type="ARBA" id="ARBA00004141"/>
    </source>
</evidence>
<keyword evidence="7 12" id="KW-0297">G-protein coupled receptor</keyword>
<dbReference type="GO" id="GO:0033038">
    <property type="term" value="F:bitter taste receptor activity"/>
    <property type="evidence" value="ECO:0007669"/>
    <property type="project" value="InterPro"/>
</dbReference>
<evidence type="ECO:0000313" key="13">
    <source>
        <dbReference type="Proteomes" id="UP000694850"/>
    </source>
</evidence>
<dbReference type="RefSeq" id="XP_007953212.2">
    <property type="nucleotide sequence ID" value="XM_007955021.2"/>
</dbReference>
<keyword evidence="6" id="KW-1133">Transmembrane helix</keyword>
<dbReference type="Gene3D" id="1.20.1070.10">
    <property type="entry name" value="Rhodopsin 7-helix transmembrane proteins"/>
    <property type="match status" value="1"/>
</dbReference>
<organism evidence="13 14">
    <name type="scientific">Orycteropus afer afer</name>
    <dbReference type="NCBI Taxonomy" id="1230840"/>
    <lineage>
        <taxon>Eukaryota</taxon>
        <taxon>Metazoa</taxon>
        <taxon>Chordata</taxon>
        <taxon>Craniata</taxon>
        <taxon>Vertebrata</taxon>
        <taxon>Euteleostomi</taxon>
        <taxon>Mammalia</taxon>
        <taxon>Eutheria</taxon>
        <taxon>Afrotheria</taxon>
        <taxon>Tubulidentata</taxon>
        <taxon>Orycteropodidae</taxon>
        <taxon>Orycteropus</taxon>
    </lineage>
</organism>
<dbReference type="InterPro" id="IPR007960">
    <property type="entry name" value="TAS2R"/>
</dbReference>
<dbReference type="SUPFAM" id="SSF81321">
    <property type="entry name" value="Family A G protein-coupled receptor-like"/>
    <property type="match status" value="1"/>
</dbReference>
<keyword evidence="4 12" id="KW-0716">Sensory transduction</keyword>
<keyword evidence="9 12" id="KW-0675">Receptor</keyword>
<gene>
    <name evidence="14" type="primary">LOC103209228</name>
</gene>
<evidence type="ECO:0000256" key="8">
    <source>
        <dbReference type="ARBA" id="ARBA00023136"/>
    </source>
</evidence>
<dbReference type="PANTHER" id="PTHR11394">
    <property type="entry name" value="TASTE RECEPTOR TYPE 2"/>
    <property type="match status" value="1"/>
</dbReference>
<evidence type="ECO:0000256" key="10">
    <source>
        <dbReference type="ARBA" id="ARBA00023224"/>
    </source>
</evidence>
<evidence type="ECO:0000256" key="12">
    <source>
        <dbReference type="RuleBase" id="RU004424"/>
    </source>
</evidence>
<keyword evidence="5 12" id="KW-0812">Transmembrane</keyword>
<evidence type="ECO:0000313" key="14">
    <source>
        <dbReference type="RefSeq" id="XP_007953212.2"/>
    </source>
</evidence>
<dbReference type="GO" id="GO:0004930">
    <property type="term" value="F:G protein-coupled receptor activity"/>
    <property type="evidence" value="ECO:0007669"/>
    <property type="project" value="UniProtKB-KW"/>
</dbReference>
<dbReference type="OrthoDB" id="8876749at2759"/>
<evidence type="ECO:0000256" key="2">
    <source>
        <dbReference type="ARBA" id="ARBA00007376"/>
    </source>
</evidence>
<reference evidence="14" key="1">
    <citation type="submission" date="2025-08" db="UniProtKB">
        <authorList>
            <consortium name="RefSeq"/>
        </authorList>
    </citation>
    <scope>IDENTIFICATION</scope>
</reference>
<comment type="subcellular location">
    <subcellularLocation>
        <location evidence="1 12">Membrane</location>
        <topology evidence="1 12">Multi-pass membrane protein</topology>
    </subcellularLocation>
</comment>
<dbReference type="PANTHER" id="PTHR11394:SF27">
    <property type="entry name" value="TASTE RECEPTOR TYPE 2 MEMBER 20"/>
    <property type="match status" value="1"/>
</dbReference>
<evidence type="ECO:0000256" key="11">
    <source>
        <dbReference type="RuleBase" id="RU004423"/>
    </source>
</evidence>
<keyword evidence="13" id="KW-1185">Reference proteome</keyword>
<keyword evidence="10 12" id="KW-0807">Transducer</keyword>
<keyword evidence="3 12" id="KW-0919">Taste</keyword>
<dbReference type="FunFam" id="1.20.1070.10:FF:000042">
    <property type="entry name" value="Taste receptor type 2 member 7"/>
    <property type="match status" value="1"/>
</dbReference>
<comment type="similarity">
    <text evidence="2 11">Belongs to the G-protein coupled receptor T2R family.</text>
</comment>
<dbReference type="Proteomes" id="UP000694850">
    <property type="component" value="Unplaced"/>
</dbReference>
<keyword evidence="8 12" id="KW-0472">Membrane</keyword>
<name>A0A8B7B095_ORYAF</name>
<sequence length="310" mass="35788">MVSLLRIIISTIVMVEFVLGYFANSFITLVNCIDWIKRQKFSSADRILTALAISRIGLLWVILINWYLLLFNPVLYRLKIRTFNIAWFVINHFSIWLTTCLSIFYLLKIANFSSLIFFHLKQRVERVLQVVLLGMLVILGFQLALVITDYCLWMNDYKGNMTWKIKLSDSVHLSDKIVFTLGIFIPFIMSLASFLLLLSSLVKHHKKLQFNGKGSHGASTKAHVKAMQTVTSFLLLFAIYSLALIASAWGSNKLQNNLIFELCQAIAIIYPSNHSFILILVNQKLRQTFLSLLWQLRCWLKEKETLNSIN</sequence>
<evidence type="ECO:0000256" key="9">
    <source>
        <dbReference type="ARBA" id="ARBA00023170"/>
    </source>
</evidence>
<evidence type="ECO:0000256" key="4">
    <source>
        <dbReference type="ARBA" id="ARBA00022606"/>
    </source>
</evidence>
<protein>
    <recommendedName>
        <fullName evidence="12">Taste receptor type 2</fullName>
    </recommendedName>
</protein>
<accession>A0A8B7B095</accession>
<dbReference type="Pfam" id="PF05296">
    <property type="entry name" value="TAS2R"/>
    <property type="match status" value="1"/>
</dbReference>
<evidence type="ECO:0000256" key="3">
    <source>
        <dbReference type="ARBA" id="ARBA00022480"/>
    </source>
</evidence>
<evidence type="ECO:0000256" key="5">
    <source>
        <dbReference type="ARBA" id="ARBA00022692"/>
    </source>
</evidence>
<evidence type="ECO:0000256" key="6">
    <source>
        <dbReference type="ARBA" id="ARBA00022989"/>
    </source>
</evidence>
<evidence type="ECO:0000256" key="7">
    <source>
        <dbReference type="ARBA" id="ARBA00023040"/>
    </source>
</evidence>